<sequence length="324" mass="34873">MGWWQVGADTLAGSRFVVSPLAETTATLFALLAPTAHHPGERAWLDAQLPVFRARLAADPVTAQLVRAVRSARWTADYLVPTPTGDGERSFEEELAEIRATPAQTVHADLAETIGGPLPAVLRRADLADRTADLLDWLWTRIVLPDWPRRRRVMEADIIARTGQLSRGGWAAVLDDMRPGMRWLGGSRLQINVHDRPPQDISAAQLLFLPVTPRPCWVTWDDRGHYAVVYSCTGALAESGRAAAPRALGALLGPARAGVLVLLDTPKSTSHLVALTGQGLGSVGRHLKILLDAGLVGRRRTGRSVLYYRTPAGDVLVAAPGGGG</sequence>
<keyword evidence="6" id="KW-1185">Reference proteome</keyword>
<reference evidence="6" key="1">
    <citation type="journal article" date="2019" name="Int. J. Syst. Evol. Microbiol.">
        <title>The Global Catalogue of Microorganisms (GCM) 10K type strain sequencing project: providing services to taxonomists for standard genome sequencing and annotation.</title>
        <authorList>
            <consortium name="The Broad Institute Genomics Platform"/>
            <consortium name="The Broad Institute Genome Sequencing Center for Infectious Disease"/>
            <person name="Wu L."/>
            <person name="Ma J."/>
        </authorList>
    </citation>
    <scope>NUCLEOTIDE SEQUENCE [LARGE SCALE GENOMIC DNA]</scope>
    <source>
        <strain evidence="6">CCM 7224</strain>
    </source>
</reference>
<evidence type="ECO:0000259" key="4">
    <source>
        <dbReference type="SMART" id="SM00418"/>
    </source>
</evidence>
<dbReference type="Pfam" id="PF19361">
    <property type="entry name" value="DUF5937"/>
    <property type="match status" value="1"/>
</dbReference>
<dbReference type="RefSeq" id="WP_344379287.1">
    <property type="nucleotide sequence ID" value="NZ_BAAASQ010000025.1"/>
</dbReference>
<name>A0ABV9UP71_9ACTN</name>
<dbReference type="SMART" id="SM00418">
    <property type="entry name" value="HTH_ARSR"/>
    <property type="match status" value="1"/>
</dbReference>
<dbReference type="Proteomes" id="UP001595834">
    <property type="component" value="Unassembled WGS sequence"/>
</dbReference>
<dbReference type="PANTHER" id="PTHR43132">
    <property type="entry name" value="ARSENICAL RESISTANCE OPERON REPRESSOR ARSR-RELATED"/>
    <property type="match status" value="1"/>
</dbReference>
<dbReference type="SUPFAM" id="SSF46785">
    <property type="entry name" value="Winged helix' DNA-binding domain"/>
    <property type="match status" value="1"/>
</dbReference>
<keyword evidence="1" id="KW-0805">Transcription regulation</keyword>
<protein>
    <submittedName>
        <fullName evidence="5">DUF5937 family protein</fullName>
    </submittedName>
</protein>
<proteinExistence type="predicted"/>
<dbReference type="InterPro" id="IPR011991">
    <property type="entry name" value="ArsR-like_HTH"/>
</dbReference>
<organism evidence="5 6">
    <name type="scientific">Streptomyces mauvecolor</name>
    <dbReference type="NCBI Taxonomy" id="58345"/>
    <lineage>
        <taxon>Bacteria</taxon>
        <taxon>Bacillati</taxon>
        <taxon>Actinomycetota</taxon>
        <taxon>Actinomycetes</taxon>
        <taxon>Kitasatosporales</taxon>
        <taxon>Streptomycetaceae</taxon>
        <taxon>Streptomyces</taxon>
    </lineage>
</organism>
<dbReference type="InterPro" id="IPR001845">
    <property type="entry name" value="HTH_ArsR_DNA-bd_dom"/>
</dbReference>
<evidence type="ECO:0000313" key="6">
    <source>
        <dbReference type="Proteomes" id="UP001595834"/>
    </source>
</evidence>
<dbReference type="Gene3D" id="1.10.10.10">
    <property type="entry name" value="Winged helix-like DNA-binding domain superfamily/Winged helix DNA-binding domain"/>
    <property type="match status" value="1"/>
</dbReference>
<keyword evidence="3" id="KW-0804">Transcription</keyword>
<accession>A0ABV9UP71</accession>
<dbReference type="InterPro" id="IPR036388">
    <property type="entry name" value="WH-like_DNA-bd_sf"/>
</dbReference>
<dbReference type="InterPro" id="IPR051011">
    <property type="entry name" value="Metal_resp_trans_reg"/>
</dbReference>
<evidence type="ECO:0000256" key="3">
    <source>
        <dbReference type="ARBA" id="ARBA00023163"/>
    </source>
</evidence>
<evidence type="ECO:0000256" key="2">
    <source>
        <dbReference type="ARBA" id="ARBA00023125"/>
    </source>
</evidence>
<feature type="domain" description="HTH arsR-type" evidence="4">
    <location>
        <begin position="246"/>
        <end position="321"/>
    </location>
</feature>
<evidence type="ECO:0000256" key="1">
    <source>
        <dbReference type="ARBA" id="ARBA00023015"/>
    </source>
</evidence>
<dbReference type="InterPro" id="IPR036390">
    <property type="entry name" value="WH_DNA-bd_sf"/>
</dbReference>
<dbReference type="PANTHER" id="PTHR43132:SF6">
    <property type="entry name" value="HTH-TYPE TRANSCRIPTIONAL REPRESSOR CZRA"/>
    <property type="match status" value="1"/>
</dbReference>
<keyword evidence="2" id="KW-0238">DNA-binding</keyword>
<dbReference type="CDD" id="cd00090">
    <property type="entry name" value="HTH_ARSR"/>
    <property type="match status" value="1"/>
</dbReference>
<gene>
    <name evidence="5" type="ORF">ACFPFX_18985</name>
</gene>
<comment type="caution">
    <text evidence="5">The sequence shown here is derived from an EMBL/GenBank/DDBJ whole genome shotgun (WGS) entry which is preliminary data.</text>
</comment>
<dbReference type="InterPro" id="IPR045981">
    <property type="entry name" value="DUF5937"/>
</dbReference>
<dbReference type="EMBL" id="JBHSIZ010000018">
    <property type="protein sequence ID" value="MFC4958373.1"/>
    <property type="molecule type" value="Genomic_DNA"/>
</dbReference>
<evidence type="ECO:0000313" key="5">
    <source>
        <dbReference type="EMBL" id="MFC4958373.1"/>
    </source>
</evidence>